<evidence type="ECO:0000313" key="2">
    <source>
        <dbReference type="EMBL" id="XCO00639.1"/>
    </source>
</evidence>
<feature type="transmembrane region" description="Helical" evidence="1">
    <location>
        <begin position="7"/>
        <end position="28"/>
    </location>
</feature>
<dbReference type="EMBL" id="PP965500">
    <property type="protein sequence ID" value="XCO00639.1"/>
    <property type="molecule type" value="Genomic_DNA"/>
</dbReference>
<proteinExistence type="predicted"/>
<protein>
    <submittedName>
        <fullName evidence="2">Uncharacterized protein</fullName>
    </submittedName>
</protein>
<sequence>MLLYSRFFVIISYVIDFVWFCDNLYLIYNVNVLY</sequence>
<reference evidence="2" key="1">
    <citation type="submission" date="2024-06" db="EMBL/GenBank/DDBJ databases">
        <title>Intestivirid acquisition increases across infancy in a wild primate population.</title>
        <authorList>
            <person name="Schneider-Creas I.A."/>
            <person name="Moya I.L."/>
            <person name="Chiou K.L."/>
            <person name="Baniel A."/>
            <person name="Azanaw Haile A."/>
            <person name="Kebede F."/>
            <person name="Abebe B."/>
            <person name="Snyder-Mackler N."/>
            <person name="Varsani A."/>
        </authorList>
    </citation>
    <scope>NUCLEOTIDE SEQUENCE</scope>
    <source>
        <strain evidence="2">Int_RNL_2018_0288_CRY</strain>
    </source>
</reference>
<evidence type="ECO:0000256" key="1">
    <source>
        <dbReference type="SAM" id="Phobius"/>
    </source>
</evidence>
<keyword evidence="1" id="KW-0812">Transmembrane</keyword>
<name>A0AAU8ML14_9CAUD</name>
<organism evidence="2">
    <name type="scientific">Geladintestivirus 2</name>
    <dbReference type="NCBI Taxonomy" id="3233134"/>
    <lineage>
        <taxon>Viruses</taxon>
        <taxon>Duplodnaviria</taxon>
        <taxon>Heunggongvirae</taxon>
        <taxon>Uroviricota</taxon>
        <taxon>Caudoviricetes</taxon>
        <taxon>Crassvirales</taxon>
    </lineage>
</organism>
<accession>A0AAU8ML14</accession>
<keyword evidence="1" id="KW-1133">Transmembrane helix</keyword>
<keyword evidence="1" id="KW-0472">Membrane</keyword>